<name>A0A9Q3HSJ5_9BASI</name>
<keyword evidence="2" id="KW-1185">Reference proteome</keyword>
<comment type="caution">
    <text evidence="1">The sequence shown here is derived from an EMBL/GenBank/DDBJ whole genome shotgun (WGS) entry which is preliminary data.</text>
</comment>
<dbReference type="Proteomes" id="UP000765509">
    <property type="component" value="Unassembled WGS sequence"/>
</dbReference>
<proteinExistence type="predicted"/>
<gene>
    <name evidence="1" type="ORF">O181_055996</name>
</gene>
<dbReference type="AlphaFoldDB" id="A0A9Q3HSJ5"/>
<organism evidence="1 2">
    <name type="scientific">Austropuccinia psidii MF-1</name>
    <dbReference type="NCBI Taxonomy" id="1389203"/>
    <lineage>
        <taxon>Eukaryota</taxon>
        <taxon>Fungi</taxon>
        <taxon>Dikarya</taxon>
        <taxon>Basidiomycota</taxon>
        <taxon>Pucciniomycotina</taxon>
        <taxon>Pucciniomycetes</taxon>
        <taxon>Pucciniales</taxon>
        <taxon>Sphaerophragmiaceae</taxon>
        <taxon>Austropuccinia</taxon>
    </lineage>
</organism>
<accession>A0A9Q3HSJ5</accession>
<sequence>MVTFSGPNPQLQIKVPKSNAHFKGGFFNSSVWQSMVAIRRPFKDPNHLALQELGWQFHSGLFQGHSQRLYSLSISCQGIKYFNTPWITQLVHTGDNSINLYVLGPIRPLQSPTVGIQSHSSISRWPELYWLNSDNTAGDPPSRISLSVFHIYWPPFSI</sequence>
<evidence type="ECO:0000313" key="1">
    <source>
        <dbReference type="EMBL" id="MBW0516281.1"/>
    </source>
</evidence>
<evidence type="ECO:0000313" key="2">
    <source>
        <dbReference type="Proteomes" id="UP000765509"/>
    </source>
</evidence>
<protein>
    <submittedName>
        <fullName evidence="1">Uncharacterized protein</fullName>
    </submittedName>
</protein>
<reference evidence="1" key="1">
    <citation type="submission" date="2021-03" db="EMBL/GenBank/DDBJ databases">
        <title>Draft genome sequence of rust myrtle Austropuccinia psidii MF-1, a brazilian biotype.</title>
        <authorList>
            <person name="Quecine M.C."/>
            <person name="Pachon D.M.R."/>
            <person name="Bonatelli M.L."/>
            <person name="Correr F.H."/>
            <person name="Franceschini L.M."/>
            <person name="Leite T.F."/>
            <person name="Margarido G.R.A."/>
            <person name="Almeida C.A."/>
            <person name="Ferrarezi J.A."/>
            <person name="Labate C.A."/>
        </authorList>
    </citation>
    <scope>NUCLEOTIDE SEQUENCE</scope>
    <source>
        <strain evidence="1">MF-1</strain>
    </source>
</reference>
<dbReference type="EMBL" id="AVOT02025154">
    <property type="protein sequence ID" value="MBW0516281.1"/>
    <property type="molecule type" value="Genomic_DNA"/>
</dbReference>